<reference evidence="10 11" key="1">
    <citation type="submission" date="2016-10" db="EMBL/GenBank/DDBJ databases">
        <title>Draft Genome sequence of Alkanindiges sp. strain H1.</title>
        <authorList>
            <person name="Subhash Y."/>
            <person name="Lee S."/>
        </authorList>
    </citation>
    <scope>NUCLEOTIDE SEQUENCE [LARGE SCALE GENOMIC DNA]</scope>
    <source>
        <strain evidence="10 11">H1</strain>
    </source>
</reference>
<keyword evidence="11" id="KW-1185">Reference proteome</keyword>
<comment type="subunit">
    <text evidence="9">Component of the Sec protein translocase complex. Heterotrimer consisting of SecY, SecE and SecG subunits. The heterotrimers can form oligomers, although 1 heterotrimer is thought to be able to translocate proteins. Interacts with the ribosome. Interacts with SecDF, and other proteins may be involved. Interacts with SecA.</text>
</comment>
<comment type="subcellular location">
    <subcellularLocation>
        <location evidence="1">Membrane</location>
    </subcellularLocation>
</comment>
<dbReference type="NCBIfam" id="TIGR00964">
    <property type="entry name" value="secE_bact"/>
    <property type="match status" value="1"/>
</dbReference>
<feature type="transmembrane region" description="Helical" evidence="9">
    <location>
        <begin position="34"/>
        <end position="58"/>
    </location>
</feature>
<evidence type="ECO:0000256" key="9">
    <source>
        <dbReference type="HAMAP-Rule" id="MF_00422"/>
    </source>
</evidence>
<dbReference type="GO" id="GO:0043952">
    <property type="term" value="P:protein transport by the Sec complex"/>
    <property type="evidence" value="ECO:0007669"/>
    <property type="project" value="UniProtKB-UniRule"/>
</dbReference>
<protein>
    <recommendedName>
        <fullName evidence="9">Protein translocase subunit SecE</fullName>
    </recommendedName>
</protein>
<keyword evidence="3 9" id="KW-1003">Cell membrane</keyword>
<evidence type="ECO:0000256" key="1">
    <source>
        <dbReference type="ARBA" id="ARBA00004370"/>
    </source>
</evidence>
<dbReference type="GO" id="GO:0005886">
    <property type="term" value="C:plasma membrane"/>
    <property type="evidence" value="ECO:0007669"/>
    <property type="project" value="UniProtKB-UniRule"/>
</dbReference>
<dbReference type="Proteomes" id="UP000192132">
    <property type="component" value="Unassembled WGS sequence"/>
</dbReference>
<dbReference type="GO" id="GO:0006605">
    <property type="term" value="P:protein targeting"/>
    <property type="evidence" value="ECO:0007669"/>
    <property type="project" value="UniProtKB-UniRule"/>
</dbReference>
<keyword evidence="7 9" id="KW-0811">Translocation</keyword>
<keyword evidence="5 9" id="KW-0653">Protein transport</keyword>
<keyword evidence="8 9" id="KW-0472">Membrane</keyword>
<dbReference type="RefSeq" id="WP_076877560.1">
    <property type="nucleotide sequence ID" value="NZ_MLCN01000012.1"/>
</dbReference>
<dbReference type="EMBL" id="MLCN01000012">
    <property type="protein sequence ID" value="ONG41362.1"/>
    <property type="molecule type" value="Genomic_DNA"/>
</dbReference>
<comment type="caution">
    <text evidence="10">The sequence shown here is derived from an EMBL/GenBank/DDBJ whole genome shotgun (WGS) entry which is preliminary data.</text>
</comment>
<sequence>MSTDEKTRDALSGAAIPQQIDPAQVVKTGSALDIVFWILALGLLIGATLINQYLPAYWASGNNVWVRIGAIVSCIVVALGLLYATHQGKAFAILLKDSRTELRRVTWPAKQETVTTTWQVLLVVVIASLILWGFDTIFGWLIQSIIG</sequence>
<evidence type="ECO:0000256" key="2">
    <source>
        <dbReference type="ARBA" id="ARBA00022448"/>
    </source>
</evidence>
<comment type="similarity">
    <text evidence="9">Belongs to the SecE/SEC61-gamma family.</text>
</comment>
<organism evidence="10 11">
    <name type="scientific">Alkanindiges hydrocarboniclasticus</name>
    <dbReference type="NCBI Taxonomy" id="1907941"/>
    <lineage>
        <taxon>Bacteria</taxon>
        <taxon>Pseudomonadati</taxon>
        <taxon>Pseudomonadota</taxon>
        <taxon>Gammaproteobacteria</taxon>
        <taxon>Moraxellales</taxon>
        <taxon>Moraxellaceae</taxon>
        <taxon>Alkanindiges</taxon>
    </lineage>
</organism>
<dbReference type="GO" id="GO:0008320">
    <property type="term" value="F:protein transmembrane transporter activity"/>
    <property type="evidence" value="ECO:0007669"/>
    <property type="project" value="UniProtKB-UniRule"/>
</dbReference>
<dbReference type="OrthoDB" id="9806365at2"/>
<name>A0A1S8CX02_9GAMM</name>
<keyword evidence="2 9" id="KW-0813">Transport</keyword>
<dbReference type="PROSITE" id="PS01067">
    <property type="entry name" value="SECE_SEC61G"/>
    <property type="match status" value="1"/>
</dbReference>
<evidence type="ECO:0000313" key="11">
    <source>
        <dbReference type="Proteomes" id="UP000192132"/>
    </source>
</evidence>
<evidence type="ECO:0000256" key="3">
    <source>
        <dbReference type="ARBA" id="ARBA00022475"/>
    </source>
</evidence>
<gene>
    <name evidence="9" type="primary">secE</name>
    <name evidence="10" type="ORF">BKE30_05170</name>
</gene>
<comment type="function">
    <text evidence="9">Essential subunit of the Sec protein translocation channel SecYEG. Clamps together the 2 halves of SecY. May contact the channel plug during translocation.</text>
</comment>
<comment type="caution">
    <text evidence="9">Lacks conserved residue(s) required for the propagation of feature annotation.</text>
</comment>
<dbReference type="InterPro" id="IPR005807">
    <property type="entry name" value="SecE_bac"/>
</dbReference>
<feature type="transmembrane region" description="Helical" evidence="9">
    <location>
        <begin position="64"/>
        <end position="84"/>
    </location>
</feature>
<dbReference type="GO" id="GO:0065002">
    <property type="term" value="P:intracellular protein transmembrane transport"/>
    <property type="evidence" value="ECO:0007669"/>
    <property type="project" value="UniProtKB-UniRule"/>
</dbReference>
<dbReference type="InterPro" id="IPR038379">
    <property type="entry name" value="SecE_sf"/>
</dbReference>
<dbReference type="Pfam" id="PF00584">
    <property type="entry name" value="SecE"/>
    <property type="match status" value="1"/>
</dbReference>
<dbReference type="HAMAP" id="MF_00422">
    <property type="entry name" value="SecE"/>
    <property type="match status" value="1"/>
</dbReference>
<evidence type="ECO:0000256" key="5">
    <source>
        <dbReference type="ARBA" id="ARBA00022927"/>
    </source>
</evidence>
<dbReference type="GO" id="GO:0009306">
    <property type="term" value="P:protein secretion"/>
    <property type="evidence" value="ECO:0007669"/>
    <property type="project" value="UniProtKB-UniRule"/>
</dbReference>
<evidence type="ECO:0000256" key="4">
    <source>
        <dbReference type="ARBA" id="ARBA00022692"/>
    </source>
</evidence>
<dbReference type="InterPro" id="IPR001901">
    <property type="entry name" value="Translocase_SecE/Sec61-g"/>
</dbReference>
<dbReference type="PANTHER" id="PTHR33910">
    <property type="entry name" value="PROTEIN TRANSLOCASE SUBUNIT SECE"/>
    <property type="match status" value="1"/>
</dbReference>
<evidence type="ECO:0000313" key="10">
    <source>
        <dbReference type="EMBL" id="ONG41362.1"/>
    </source>
</evidence>
<dbReference type="PANTHER" id="PTHR33910:SF1">
    <property type="entry name" value="PROTEIN TRANSLOCASE SUBUNIT SECE"/>
    <property type="match status" value="1"/>
</dbReference>
<proteinExistence type="inferred from homology"/>
<dbReference type="NCBIfam" id="NF004373">
    <property type="entry name" value="PRK05740.1-3"/>
    <property type="match status" value="1"/>
</dbReference>
<keyword evidence="6 9" id="KW-1133">Transmembrane helix</keyword>
<dbReference type="STRING" id="1907941.BKE30_05170"/>
<dbReference type="AlphaFoldDB" id="A0A1S8CX02"/>
<keyword evidence="4 9" id="KW-0812">Transmembrane</keyword>
<feature type="transmembrane region" description="Helical" evidence="9">
    <location>
        <begin position="120"/>
        <end position="142"/>
    </location>
</feature>
<evidence type="ECO:0000256" key="8">
    <source>
        <dbReference type="ARBA" id="ARBA00023136"/>
    </source>
</evidence>
<accession>A0A1S8CX02</accession>
<evidence type="ECO:0000256" key="7">
    <source>
        <dbReference type="ARBA" id="ARBA00023010"/>
    </source>
</evidence>
<dbReference type="Gene3D" id="1.20.5.1030">
    <property type="entry name" value="Preprotein translocase secy subunit"/>
    <property type="match status" value="1"/>
</dbReference>
<dbReference type="PRINTS" id="PR01650">
    <property type="entry name" value="SECETRNLCASE"/>
</dbReference>
<evidence type="ECO:0000256" key="6">
    <source>
        <dbReference type="ARBA" id="ARBA00022989"/>
    </source>
</evidence>